<dbReference type="PROSITE" id="PS51375">
    <property type="entry name" value="PPR"/>
    <property type="match status" value="1"/>
</dbReference>
<name>A0A8J5RIR3_ZIZPA</name>
<dbReference type="EMBL" id="JAAALK010000288">
    <property type="protein sequence ID" value="KAG8054236.1"/>
    <property type="molecule type" value="Genomic_DNA"/>
</dbReference>
<dbReference type="PANTHER" id="PTHR47926:SF499">
    <property type="entry name" value="PENTATRICOPEPTIDE REPEAT-CONTAINING PROTEIN"/>
    <property type="match status" value="1"/>
</dbReference>
<dbReference type="InterPro" id="IPR046960">
    <property type="entry name" value="PPR_At4g14850-like_plant"/>
</dbReference>
<protein>
    <recommendedName>
        <fullName evidence="4">Pentatricopeptide repeat-containing protein</fullName>
    </recommendedName>
</protein>
<dbReference type="EMBL" id="JAAALK010000288">
    <property type="protein sequence ID" value="KAG8054235.1"/>
    <property type="molecule type" value="Genomic_DNA"/>
</dbReference>
<dbReference type="Pfam" id="PF01535">
    <property type="entry name" value="PPR"/>
    <property type="match status" value="2"/>
</dbReference>
<reference evidence="2" key="1">
    <citation type="journal article" date="2021" name="bioRxiv">
        <title>Whole Genome Assembly and Annotation of Northern Wild Rice, Zizania palustris L., Supports a Whole Genome Duplication in the Zizania Genus.</title>
        <authorList>
            <person name="Haas M."/>
            <person name="Kono T."/>
            <person name="Macchietto M."/>
            <person name="Millas R."/>
            <person name="McGilp L."/>
            <person name="Shao M."/>
            <person name="Duquette J."/>
            <person name="Hirsch C.N."/>
            <person name="Kimball J."/>
        </authorList>
    </citation>
    <scope>NUCLEOTIDE SEQUENCE</scope>
    <source>
        <tissue evidence="2">Fresh leaf tissue</tissue>
    </source>
</reference>
<proteinExistence type="predicted"/>
<dbReference type="NCBIfam" id="TIGR00756">
    <property type="entry name" value="PPR"/>
    <property type="match status" value="2"/>
</dbReference>
<dbReference type="GO" id="GO:0003723">
    <property type="term" value="F:RNA binding"/>
    <property type="evidence" value="ECO:0007669"/>
    <property type="project" value="InterPro"/>
</dbReference>
<feature type="repeat" description="PPR" evidence="1">
    <location>
        <begin position="89"/>
        <end position="123"/>
    </location>
</feature>
<gene>
    <name evidence="2" type="ORF">GUJ93_ZPchr0001g32441</name>
</gene>
<evidence type="ECO:0000256" key="1">
    <source>
        <dbReference type="PROSITE-ProRule" id="PRU00708"/>
    </source>
</evidence>
<accession>A0A8J5RIR3</accession>
<dbReference type="GO" id="GO:0009451">
    <property type="term" value="P:RNA modification"/>
    <property type="evidence" value="ECO:0007669"/>
    <property type="project" value="InterPro"/>
</dbReference>
<dbReference type="OrthoDB" id="185373at2759"/>
<sequence>MVVAGGVCWMWPCGEVDELFYEMPQRDVFSWAIVIDGQGKLYGGVDRTRELFDQMPDRDLVCWNSIIYGYVRHGRMDGARVLFEMPERNVISWSIIIDGYVRLGELNEALEFFQRMLRCGIRHDKVTAVGAVAACAQLGALEQGRWLFSYLEKKVFFDVVVHTTLIDMNMKCVWNRLSYQIRKLMSAEGMKKNTGQSVIEVDGQIHEFVNGVKPKRNLGIATGLKLCQVVKHPDRSKLYSSSFSSPSRMK</sequence>
<evidence type="ECO:0000313" key="3">
    <source>
        <dbReference type="Proteomes" id="UP000729402"/>
    </source>
</evidence>
<evidence type="ECO:0008006" key="4">
    <source>
        <dbReference type="Google" id="ProtNLM"/>
    </source>
</evidence>
<keyword evidence="3" id="KW-1185">Reference proteome</keyword>
<organism evidence="2 3">
    <name type="scientific">Zizania palustris</name>
    <name type="common">Northern wild rice</name>
    <dbReference type="NCBI Taxonomy" id="103762"/>
    <lineage>
        <taxon>Eukaryota</taxon>
        <taxon>Viridiplantae</taxon>
        <taxon>Streptophyta</taxon>
        <taxon>Embryophyta</taxon>
        <taxon>Tracheophyta</taxon>
        <taxon>Spermatophyta</taxon>
        <taxon>Magnoliopsida</taxon>
        <taxon>Liliopsida</taxon>
        <taxon>Poales</taxon>
        <taxon>Poaceae</taxon>
        <taxon>BOP clade</taxon>
        <taxon>Oryzoideae</taxon>
        <taxon>Oryzeae</taxon>
        <taxon>Zizaniinae</taxon>
        <taxon>Zizania</taxon>
    </lineage>
</organism>
<dbReference type="AlphaFoldDB" id="A0A8J5RIR3"/>
<dbReference type="Proteomes" id="UP000729402">
    <property type="component" value="Unassembled WGS sequence"/>
</dbReference>
<dbReference type="InterPro" id="IPR002885">
    <property type="entry name" value="PPR_rpt"/>
</dbReference>
<evidence type="ECO:0000313" key="2">
    <source>
        <dbReference type="EMBL" id="KAG8054236.1"/>
    </source>
</evidence>
<comment type="caution">
    <text evidence="2">The sequence shown here is derived from an EMBL/GenBank/DDBJ whole genome shotgun (WGS) entry which is preliminary data.</text>
</comment>
<dbReference type="PANTHER" id="PTHR47926">
    <property type="entry name" value="PENTATRICOPEPTIDE REPEAT-CONTAINING PROTEIN"/>
    <property type="match status" value="1"/>
</dbReference>
<reference evidence="2" key="2">
    <citation type="submission" date="2021-02" db="EMBL/GenBank/DDBJ databases">
        <authorList>
            <person name="Kimball J.A."/>
            <person name="Haas M.W."/>
            <person name="Macchietto M."/>
            <person name="Kono T."/>
            <person name="Duquette J."/>
            <person name="Shao M."/>
        </authorList>
    </citation>
    <scope>NUCLEOTIDE SEQUENCE</scope>
    <source>
        <tissue evidence="2">Fresh leaf tissue</tissue>
    </source>
</reference>